<dbReference type="PANTHER" id="PTHR15749:SF4">
    <property type="entry name" value="FANCONI-ASSOCIATED NUCLEASE 1"/>
    <property type="match status" value="1"/>
</dbReference>
<feature type="region of interest" description="Disordered" evidence="9">
    <location>
        <begin position="213"/>
        <end position="244"/>
    </location>
</feature>
<dbReference type="EC" id="3.1.4.1" evidence="8"/>
<dbReference type="GO" id="GO:0008409">
    <property type="term" value="F:5'-3' exonuclease activity"/>
    <property type="evidence" value="ECO:0007669"/>
    <property type="project" value="TreeGrafter"/>
</dbReference>
<comment type="similarity">
    <text evidence="2 8">Belongs to the FAN1 family.</text>
</comment>
<feature type="region of interest" description="Disordered" evidence="9">
    <location>
        <begin position="110"/>
        <end position="129"/>
    </location>
</feature>
<gene>
    <name evidence="11" type="primary">mtmr15</name>
    <name evidence="11" type="ORF">PPL_09043</name>
</gene>
<evidence type="ECO:0000313" key="11">
    <source>
        <dbReference type="EMBL" id="EFA78392.1"/>
    </source>
</evidence>
<evidence type="ECO:0000256" key="8">
    <source>
        <dbReference type="RuleBase" id="RU365033"/>
    </source>
</evidence>
<evidence type="ECO:0000256" key="4">
    <source>
        <dbReference type="ARBA" id="ARBA00022723"/>
    </source>
</evidence>
<feature type="compositionally biased region" description="Low complexity" evidence="9">
    <location>
        <begin position="141"/>
        <end position="164"/>
    </location>
</feature>
<proteinExistence type="inferred from homology"/>
<dbReference type="STRING" id="670386.D3BKG2"/>
<evidence type="ECO:0000256" key="5">
    <source>
        <dbReference type="ARBA" id="ARBA00022801"/>
    </source>
</evidence>
<dbReference type="GO" id="GO:0004528">
    <property type="term" value="F:phosphodiesterase I activity"/>
    <property type="evidence" value="ECO:0007669"/>
    <property type="project" value="UniProtKB-EC"/>
</dbReference>
<dbReference type="PANTHER" id="PTHR15749">
    <property type="entry name" value="FANCONI-ASSOCIATED NUCLEASE 1"/>
    <property type="match status" value="1"/>
</dbReference>
<keyword evidence="8" id="KW-0227">DNA damage</keyword>
<organism evidence="11 12">
    <name type="scientific">Heterostelium pallidum (strain ATCC 26659 / Pp 5 / PN500)</name>
    <name type="common">Cellular slime mold</name>
    <name type="synonym">Polysphondylium pallidum</name>
    <dbReference type="NCBI Taxonomy" id="670386"/>
    <lineage>
        <taxon>Eukaryota</taxon>
        <taxon>Amoebozoa</taxon>
        <taxon>Evosea</taxon>
        <taxon>Eumycetozoa</taxon>
        <taxon>Dictyostelia</taxon>
        <taxon>Acytosteliales</taxon>
        <taxon>Acytosteliaceae</taxon>
        <taxon>Heterostelium</taxon>
    </lineage>
</organism>
<evidence type="ECO:0000259" key="10">
    <source>
        <dbReference type="SMART" id="SM00990"/>
    </source>
</evidence>
<sequence length="933" mass="106095">MVYNSNKRKTTSSSSGGGGGSGGKANNNSSSQNNKNSNISPTQLSIYKSVSDKVFPSFSGRQASMLEFFPKKKVESKSSQEVEVVEDDNGVITKTTTTTTTVTTVVTKVMSTPTTSPSPSQQQHQQQSQKLLLSPIPFDISNTTTSQSTTTTPLQSPQSQQASQIIDLEDEDEDDKDEQHHFLKKQKRTSITDNNNNNSIVIKDEIVLIKDEPNNISSTPPSSLSLSDSPTQASSSSPSLTSEENADYSRYYLNDFITVTDTVISRDSHLFEEEELSMVERFHSMNDSARHLFVRLYNRKGPWFRRDSIFYDEIKNIKSSCDELVTCQFLHLYDTKHDDYNELAPILTVSTIKKIIGNASLPKDSTKPALLELLKGNPSRGQSTLMFNISSQSSPKQRYKKLVEDNIGVCFKVNDSVVKLWRMIHHLFFYNWQIHNSTSLIVNNIMGIEFPEYKIWDGNSNSNSNNNNNSNKSKSNNHGESRNIFETRASLLEFEDVKAIEERFDSTNIKSTGNDQDELNTVISMINDCAEKLSNMTNNKLSNNNNSNNNIGSRNNITFALRFTPGWVYTRVLTSGIALLEKLKEYDKAIFHLMVLTEVPFCPGKRGHWWQRMIINMKHLNRSDDALVICERALKDEKVTSGDRLALENHYLQLTRNKNINVPDGLIKMAHTIRKANPVTVYCEKVETGLPGRKSRYFIENPEDKEKSPIITNVEGVALNYYATECKEKWKGIHCETSIFLSMFVLFFWDIIFDSDIPFVFQSPFQDAPLDFGTSEFYISRAHLINKRAEELKNSTRDERKAILEYIWEKYHGRVVRCINWDKYSLEQLIDISDHVGGGLIGYCSKLITEDYTCFSHGMPDLLLWSRNPDDQLEESYFIKFVEVKGAGDTLSNQQKVWIDMLLNFGCDVDYYSSSSIVVSNHILNETNSLHVF</sequence>
<reference evidence="11 12" key="1">
    <citation type="journal article" date="2011" name="Genome Res.">
        <title>Phylogeny-wide analysis of social amoeba genomes highlights ancient origins for complex intercellular communication.</title>
        <authorList>
            <person name="Heidel A.J."/>
            <person name="Lawal H.M."/>
            <person name="Felder M."/>
            <person name="Schilde C."/>
            <person name="Helps N.R."/>
            <person name="Tunggal B."/>
            <person name="Rivero F."/>
            <person name="John U."/>
            <person name="Schleicher M."/>
            <person name="Eichinger L."/>
            <person name="Platzer M."/>
            <person name="Noegel A.A."/>
            <person name="Schaap P."/>
            <person name="Gloeckner G."/>
        </authorList>
    </citation>
    <scope>NUCLEOTIDE SEQUENCE [LARGE SCALE GENOMIC DNA]</scope>
    <source>
        <strain evidence="12">ATCC 26659 / Pp 5 / PN500</strain>
    </source>
</reference>
<keyword evidence="4 8" id="KW-0479">Metal-binding</keyword>
<name>D3BKG2_HETP5</name>
<dbReference type="InterPro" id="IPR033315">
    <property type="entry name" value="Fan1-like"/>
</dbReference>
<dbReference type="CDD" id="cd22326">
    <property type="entry name" value="FAN1-like"/>
    <property type="match status" value="1"/>
</dbReference>
<keyword evidence="7 8" id="KW-0464">Manganese</keyword>
<dbReference type="OMA" id="ITDVMAN"/>
<feature type="region of interest" description="Disordered" evidence="9">
    <location>
        <begin position="461"/>
        <end position="480"/>
    </location>
</feature>
<keyword evidence="3 8" id="KW-0540">Nuclease</keyword>
<dbReference type="FunCoup" id="D3BKG2">
    <property type="interactions" value="48"/>
</dbReference>
<keyword evidence="5 8" id="KW-0378">Hydrolase</keyword>
<keyword evidence="8" id="KW-0539">Nucleus</keyword>
<dbReference type="InterPro" id="IPR014883">
    <property type="entry name" value="VRR_NUC"/>
</dbReference>
<dbReference type="RefSeq" id="XP_020430517.1">
    <property type="nucleotide sequence ID" value="XM_020579842.1"/>
</dbReference>
<dbReference type="GO" id="GO:0070336">
    <property type="term" value="F:flap-structured DNA binding"/>
    <property type="evidence" value="ECO:0007669"/>
    <property type="project" value="TreeGrafter"/>
</dbReference>
<dbReference type="GO" id="GO:0036297">
    <property type="term" value="P:interstrand cross-link repair"/>
    <property type="evidence" value="ECO:0007669"/>
    <property type="project" value="InterPro"/>
</dbReference>
<dbReference type="Gene3D" id="3.40.1350.10">
    <property type="match status" value="1"/>
</dbReference>
<keyword evidence="12" id="KW-1185">Reference proteome</keyword>
<dbReference type="Pfam" id="PF08774">
    <property type="entry name" value="VRR_NUC"/>
    <property type="match status" value="1"/>
</dbReference>
<keyword evidence="8" id="KW-0234">DNA repair</keyword>
<comment type="cofactor">
    <cofactor evidence="8">
        <name>Mg(2+)</name>
        <dbReference type="ChEBI" id="CHEBI:18420"/>
    </cofactor>
    <cofactor evidence="8">
        <name>Mn(2+)</name>
        <dbReference type="ChEBI" id="CHEBI:29035"/>
    </cofactor>
</comment>
<dbReference type="Pfam" id="PF21170">
    <property type="entry name" value="FAN1_TPR"/>
    <property type="match status" value="1"/>
</dbReference>
<evidence type="ECO:0000256" key="6">
    <source>
        <dbReference type="ARBA" id="ARBA00022842"/>
    </source>
</evidence>
<dbReference type="AlphaFoldDB" id="D3BKG2"/>
<feature type="region of interest" description="Disordered" evidence="9">
    <location>
        <begin position="138"/>
        <end position="196"/>
    </location>
</feature>
<dbReference type="EMBL" id="ADBJ01000038">
    <property type="protein sequence ID" value="EFA78392.1"/>
    <property type="molecule type" value="Genomic_DNA"/>
</dbReference>
<comment type="catalytic activity">
    <reaction evidence="1 8">
        <text>Hydrolytically removes 5'-nucleotides successively from the 3'-hydroxy termini of 3'-hydroxy-terminated oligonucleotides.</text>
        <dbReference type="EC" id="3.1.4.1"/>
    </reaction>
</comment>
<keyword evidence="6 8" id="KW-0460">Magnesium</keyword>
<evidence type="ECO:0000256" key="7">
    <source>
        <dbReference type="ARBA" id="ARBA00023211"/>
    </source>
</evidence>
<feature type="compositionally biased region" description="Basic residues" evidence="9">
    <location>
        <begin position="1"/>
        <end position="10"/>
    </location>
</feature>
<feature type="compositionally biased region" description="Acidic residues" evidence="9">
    <location>
        <begin position="167"/>
        <end position="176"/>
    </location>
</feature>
<dbReference type="GO" id="GO:0046872">
    <property type="term" value="F:metal ion binding"/>
    <property type="evidence" value="ECO:0007669"/>
    <property type="project" value="UniProtKB-KW"/>
</dbReference>
<dbReference type="InterPro" id="IPR049126">
    <property type="entry name" value="FAN1-like_TPR"/>
</dbReference>
<feature type="compositionally biased region" description="Low complexity" evidence="9">
    <location>
        <begin position="461"/>
        <end position="476"/>
    </location>
</feature>
<comment type="subcellular location">
    <subcellularLocation>
        <location evidence="8">Nucleus</location>
    </subcellularLocation>
</comment>
<dbReference type="InterPro" id="IPR049125">
    <property type="entry name" value="FAN1-like_WH"/>
</dbReference>
<feature type="compositionally biased region" description="Low complexity" evidence="9">
    <location>
        <begin position="24"/>
        <end position="40"/>
    </location>
</feature>
<evidence type="ECO:0000313" key="12">
    <source>
        <dbReference type="Proteomes" id="UP000001396"/>
    </source>
</evidence>
<evidence type="ECO:0000256" key="3">
    <source>
        <dbReference type="ARBA" id="ARBA00022722"/>
    </source>
</evidence>
<dbReference type="InParanoid" id="D3BKG2"/>
<dbReference type="Pfam" id="PF21315">
    <property type="entry name" value="FAN1_HTH"/>
    <property type="match status" value="1"/>
</dbReference>
<evidence type="ECO:0000256" key="2">
    <source>
        <dbReference type="ARBA" id="ARBA00005533"/>
    </source>
</evidence>
<comment type="caution">
    <text evidence="11">The sequence shown here is derived from an EMBL/GenBank/DDBJ whole genome shotgun (WGS) entry which is preliminary data.</text>
</comment>
<feature type="domain" description="VRR-NUC" evidence="10">
    <location>
        <begin position="796"/>
        <end position="911"/>
    </location>
</feature>
<dbReference type="InterPro" id="IPR011856">
    <property type="entry name" value="tRNA_endonuc-like_dom_sf"/>
</dbReference>
<evidence type="ECO:0000256" key="1">
    <source>
        <dbReference type="ARBA" id="ARBA00000983"/>
    </source>
</evidence>
<comment type="function">
    <text evidence="8">Nuclease required for the repair of DNA interstrand cross-links (ICL). Acts as a 5'-3' exonuclease that anchors at a cut end of DNA and cleaves DNA successively at every third nucleotide, allowing to excise an ICL from one strand through flanking incisions.</text>
</comment>
<feature type="compositionally biased region" description="Low complexity" evidence="9">
    <location>
        <begin position="217"/>
        <end position="242"/>
    </location>
</feature>
<dbReference type="GO" id="GO:0017108">
    <property type="term" value="F:5'-flap endonuclease activity"/>
    <property type="evidence" value="ECO:0007669"/>
    <property type="project" value="TreeGrafter"/>
</dbReference>
<feature type="region of interest" description="Disordered" evidence="9">
    <location>
        <begin position="1"/>
        <end position="40"/>
    </location>
</feature>
<evidence type="ECO:0000256" key="9">
    <source>
        <dbReference type="SAM" id="MobiDB-lite"/>
    </source>
</evidence>
<protein>
    <recommendedName>
        <fullName evidence="8">Fanconi-associated nuclease</fullName>
        <ecNumber evidence="8">3.1.4.1</ecNumber>
    </recommendedName>
</protein>
<dbReference type="GeneID" id="31364519"/>
<dbReference type="GO" id="GO:0005634">
    <property type="term" value="C:nucleus"/>
    <property type="evidence" value="ECO:0007669"/>
    <property type="project" value="UniProtKB-SubCell"/>
</dbReference>
<dbReference type="SMART" id="SM00990">
    <property type="entry name" value="VRR_NUC"/>
    <property type="match status" value="1"/>
</dbReference>
<accession>D3BKG2</accession>
<dbReference type="InterPro" id="IPR049132">
    <property type="entry name" value="FAN1-like_euk"/>
</dbReference>
<dbReference type="Proteomes" id="UP000001396">
    <property type="component" value="Unassembled WGS sequence"/>
</dbReference>